<gene>
    <name evidence="3" type="ORF">GQ466_27255</name>
</gene>
<keyword evidence="3" id="KW-0540">Nuclease</keyword>
<accession>A0A6I4WM57</accession>
<sequence>MPYRPRRYCSMPGCGSRVVAGRCASCQRRAERWRGSSAERGYDARWFAVRNRYLEANPWCAWCGPPTLAAEVDHIDGLGPRGPRGLDAGNLRSLCKPCHSARTARDQPGGWWAEARHNGPRRPGR</sequence>
<keyword evidence="4" id="KW-1185">Reference proteome</keyword>
<dbReference type="OrthoDB" id="3234360at2"/>
<keyword evidence="3" id="KW-0255">Endonuclease</keyword>
<comment type="caution">
    <text evidence="3">The sequence shown here is derived from an EMBL/GenBank/DDBJ whole genome shotgun (WGS) entry which is preliminary data.</text>
</comment>
<evidence type="ECO:0000256" key="1">
    <source>
        <dbReference type="SAM" id="MobiDB-lite"/>
    </source>
</evidence>
<dbReference type="Proteomes" id="UP000431901">
    <property type="component" value="Unassembled WGS sequence"/>
</dbReference>
<dbReference type="CDD" id="cd00085">
    <property type="entry name" value="HNHc"/>
    <property type="match status" value="1"/>
</dbReference>
<dbReference type="InterPro" id="IPR003615">
    <property type="entry name" value="HNH_nuc"/>
</dbReference>
<evidence type="ECO:0000259" key="2">
    <source>
        <dbReference type="SMART" id="SM00507"/>
    </source>
</evidence>
<dbReference type="Gene3D" id="1.10.30.50">
    <property type="match status" value="1"/>
</dbReference>
<protein>
    <submittedName>
        <fullName evidence="3">HNH endonuclease</fullName>
    </submittedName>
</protein>
<dbReference type="AlphaFoldDB" id="A0A6I4WM57"/>
<dbReference type="SMART" id="SM00507">
    <property type="entry name" value="HNHc"/>
    <property type="match status" value="1"/>
</dbReference>
<organism evidence="3 4">
    <name type="scientific">Actinomadura rayongensis</name>
    <dbReference type="NCBI Taxonomy" id="1429076"/>
    <lineage>
        <taxon>Bacteria</taxon>
        <taxon>Bacillati</taxon>
        <taxon>Actinomycetota</taxon>
        <taxon>Actinomycetes</taxon>
        <taxon>Streptosporangiales</taxon>
        <taxon>Thermomonosporaceae</taxon>
        <taxon>Actinomadura</taxon>
    </lineage>
</organism>
<evidence type="ECO:0000313" key="3">
    <source>
        <dbReference type="EMBL" id="MXQ67722.1"/>
    </source>
</evidence>
<feature type="domain" description="HNH nuclease" evidence="2">
    <location>
        <begin position="48"/>
        <end position="100"/>
    </location>
</feature>
<reference evidence="3 4" key="1">
    <citation type="submission" date="2019-12" db="EMBL/GenBank/DDBJ databases">
        <title>Nocardia macrotermitis sp. nov. and Nocardia aurantia sp. nov., isolated from the gut of the fungus growing-termite Macrotermes natalensis.</title>
        <authorList>
            <person name="Christine B."/>
            <person name="Rene B."/>
        </authorList>
    </citation>
    <scope>NUCLEOTIDE SEQUENCE [LARGE SCALE GENOMIC DNA]</scope>
    <source>
        <strain evidence="3 4">DSM 102126</strain>
    </source>
</reference>
<name>A0A6I4WM57_9ACTN</name>
<evidence type="ECO:0000313" key="4">
    <source>
        <dbReference type="Proteomes" id="UP000431901"/>
    </source>
</evidence>
<feature type="region of interest" description="Disordered" evidence="1">
    <location>
        <begin position="101"/>
        <end position="125"/>
    </location>
</feature>
<proteinExistence type="predicted"/>
<dbReference type="GO" id="GO:0004519">
    <property type="term" value="F:endonuclease activity"/>
    <property type="evidence" value="ECO:0007669"/>
    <property type="project" value="UniProtKB-KW"/>
</dbReference>
<dbReference type="EMBL" id="WUTW01000008">
    <property type="protein sequence ID" value="MXQ67722.1"/>
    <property type="molecule type" value="Genomic_DNA"/>
</dbReference>
<keyword evidence="3" id="KW-0378">Hydrolase</keyword>